<protein>
    <submittedName>
        <fullName evidence="2">Uncharacterized protein</fullName>
    </submittedName>
</protein>
<organism evidence="1 2">
    <name type="scientific">Romanomermis culicivorax</name>
    <name type="common">Nematode worm</name>
    <dbReference type="NCBI Taxonomy" id="13658"/>
    <lineage>
        <taxon>Eukaryota</taxon>
        <taxon>Metazoa</taxon>
        <taxon>Ecdysozoa</taxon>
        <taxon>Nematoda</taxon>
        <taxon>Enoplea</taxon>
        <taxon>Dorylaimia</taxon>
        <taxon>Mermithida</taxon>
        <taxon>Mermithoidea</taxon>
        <taxon>Mermithidae</taxon>
        <taxon>Romanomermis</taxon>
    </lineage>
</organism>
<evidence type="ECO:0000313" key="2">
    <source>
        <dbReference type="WBParaSite" id="nRc.2.0.1.t19698-RA"/>
    </source>
</evidence>
<name>A0A915J1B7_ROMCU</name>
<keyword evidence="1" id="KW-1185">Reference proteome</keyword>
<dbReference type="WBParaSite" id="nRc.2.0.1.t19698-RA">
    <property type="protein sequence ID" value="nRc.2.0.1.t19698-RA"/>
    <property type="gene ID" value="nRc.2.0.1.g19698"/>
</dbReference>
<sequence length="111" mass="12798">MNSSIIVDELVRPSTVTDGTVKLVEKEVSIFTYKIMKTFVRKVVGRIRHRLLVSNDRLQDFSIFCPSAAMNLFKQEERLLFGTTEIQKIVGNYSELDLNEAESLKEWEIVT</sequence>
<reference evidence="2" key="1">
    <citation type="submission" date="2022-11" db="UniProtKB">
        <authorList>
            <consortium name="WormBaseParasite"/>
        </authorList>
    </citation>
    <scope>IDENTIFICATION</scope>
</reference>
<evidence type="ECO:0000313" key="1">
    <source>
        <dbReference type="Proteomes" id="UP000887565"/>
    </source>
</evidence>
<dbReference type="AlphaFoldDB" id="A0A915J1B7"/>
<dbReference type="Proteomes" id="UP000887565">
    <property type="component" value="Unplaced"/>
</dbReference>
<proteinExistence type="predicted"/>
<accession>A0A915J1B7</accession>